<keyword evidence="1" id="KW-0698">rRNA processing</keyword>
<dbReference type="Proteomes" id="UP000317214">
    <property type="component" value="Chromosome"/>
</dbReference>
<dbReference type="GO" id="GO:0070475">
    <property type="term" value="P:rRNA base methylation"/>
    <property type="evidence" value="ECO:0007669"/>
    <property type="project" value="UniProtKB-UniRule"/>
</dbReference>
<feature type="binding site" evidence="1">
    <location>
        <position position="41"/>
    </location>
    <ligand>
        <name>S-adenosyl-L-methionine</name>
        <dbReference type="ChEBI" id="CHEBI:59789"/>
    </ligand>
</feature>
<keyword evidence="1" id="KW-0694">RNA-binding</keyword>
<reference evidence="2 3" key="1">
    <citation type="submission" date="2018-09" db="EMBL/GenBank/DDBJ databases">
        <title>The complete genome sequence of Neokomagataea tanensis NBRC 106556(T).</title>
        <authorList>
            <person name="Chua K.-O."/>
            <person name="See-Too W.-S."/>
            <person name="Hong K.-W."/>
            <person name="Yin W.-F."/>
            <person name="Chan K.-G."/>
        </authorList>
    </citation>
    <scope>NUCLEOTIDE SEQUENCE [LARGE SCALE GENOMIC DNA]</scope>
    <source>
        <strain evidence="3">AH13 \ NBRC 106556</strain>
    </source>
</reference>
<feature type="binding site" evidence="1">
    <location>
        <position position="156"/>
    </location>
    <ligand>
        <name>S-adenosyl-L-methionine</name>
        <dbReference type="ChEBI" id="CHEBI:59789"/>
    </ligand>
</feature>
<sequence>MNYRHAYHAGNFADCVKHALLLALLRALCKKATGFCVLDTHAGLGHYDLHGLEAGKTGEWHDGIGRLQGKNIPALKEYLEAVEALGLYPGSPAFAQRVIRPQDQLIACELHPEDVVPLRRRFRGMENVSVHHRDGYEALRALLPPKNLRRGLVLIDPPFEKPDDFQRCADAIAYTRTHFRAGIVAVWYPIKHRTPIHAFYNTLRDAGIADLVAYEFLLRPPLDPSRLNGCGILVANAPYGFAEEARTILDALAQHLTTEDDTAIEIRIERLTEE</sequence>
<dbReference type="EMBL" id="CP032485">
    <property type="protein sequence ID" value="QDH25945.1"/>
    <property type="molecule type" value="Genomic_DNA"/>
</dbReference>
<dbReference type="Gene3D" id="3.40.50.150">
    <property type="entry name" value="Vaccinia Virus protein VP39"/>
    <property type="match status" value="1"/>
</dbReference>
<feature type="active site" description="Proton acceptor" evidence="1">
    <location>
        <position position="156"/>
    </location>
</feature>
<dbReference type="InterPro" id="IPR007473">
    <property type="entry name" value="RlmJ"/>
</dbReference>
<proteinExistence type="inferred from homology"/>
<dbReference type="GO" id="GO:0003723">
    <property type="term" value="F:RNA binding"/>
    <property type="evidence" value="ECO:0007669"/>
    <property type="project" value="UniProtKB-UniRule"/>
</dbReference>
<keyword evidence="1" id="KW-0949">S-adenosyl-L-methionine</keyword>
<dbReference type="AlphaFoldDB" id="A0A4Y6VC31"/>
<name>A0A4Y6VC31_9PROT</name>
<evidence type="ECO:0000256" key="1">
    <source>
        <dbReference type="HAMAP-Rule" id="MF_00934"/>
    </source>
</evidence>
<dbReference type="PANTHER" id="PTHR37426:SF1">
    <property type="entry name" value="RIBOSOMAL RNA LARGE SUBUNIT METHYLTRANSFERASE J"/>
    <property type="match status" value="1"/>
</dbReference>
<dbReference type="InterPro" id="IPR029063">
    <property type="entry name" value="SAM-dependent_MTases_sf"/>
</dbReference>
<feature type="binding site" evidence="1">
    <location>
        <begin position="134"/>
        <end position="135"/>
    </location>
    <ligand>
        <name>S-adenosyl-L-methionine</name>
        <dbReference type="ChEBI" id="CHEBI:59789"/>
    </ligand>
</feature>
<keyword evidence="3" id="KW-1185">Reference proteome</keyword>
<dbReference type="KEGG" id="ntn:D5366_07980"/>
<accession>A0A4Y6VC31</accession>
<dbReference type="SUPFAM" id="SSF53335">
    <property type="entry name" value="S-adenosyl-L-methionine-dependent methyltransferases"/>
    <property type="match status" value="1"/>
</dbReference>
<protein>
    <recommendedName>
        <fullName evidence="1">Ribosomal RNA large subunit methyltransferase J</fullName>
        <ecNumber evidence="1">2.1.1.266</ecNumber>
    </recommendedName>
    <alternativeName>
        <fullName evidence="1">23S rRNA (adenine(2030)-N6)-methyltransferase</fullName>
    </alternativeName>
    <alternativeName>
        <fullName evidence="1">23S rRNA m6A2030 methyltransferase</fullName>
    </alternativeName>
</protein>
<dbReference type="HAMAP" id="MF_00934">
    <property type="entry name" value="23SrRNA_methyltr_J"/>
    <property type="match status" value="1"/>
</dbReference>
<keyword evidence="1 2" id="KW-0489">Methyltransferase</keyword>
<evidence type="ECO:0000313" key="3">
    <source>
        <dbReference type="Proteomes" id="UP000317214"/>
    </source>
</evidence>
<feature type="binding site" evidence="1">
    <location>
        <position position="18"/>
    </location>
    <ligand>
        <name>S-adenosyl-L-methionine</name>
        <dbReference type="ChEBI" id="CHEBI:59789"/>
    </ligand>
</feature>
<dbReference type="PANTHER" id="PTHR37426">
    <property type="entry name" value="RIBOSOMAL RNA LARGE SUBUNIT METHYLTRANSFERASE J"/>
    <property type="match status" value="1"/>
</dbReference>
<dbReference type="GO" id="GO:0005829">
    <property type="term" value="C:cytosol"/>
    <property type="evidence" value="ECO:0007669"/>
    <property type="project" value="TreeGrafter"/>
</dbReference>
<organism evidence="2 3">
    <name type="scientific">Neokomagataea tanensis</name>
    <dbReference type="NCBI Taxonomy" id="661191"/>
    <lineage>
        <taxon>Bacteria</taxon>
        <taxon>Pseudomonadati</taxon>
        <taxon>Pseudomonadota</taxon>
        <taxon>Alphaproteobacteria</taxon>
        <taxon>Acetobacterales</taxon>
        <taxon>Acetobacteraceae</taxon>
        <taxon>Neokomagataea</taxon>
    </lineage>
</organism>
<comment type="similarity">
    <text evidence="1">Belongs to the RlmJ family.</text>
</comment>
<comment type="catalytic activity">
    <reaction evidence="1">
        <text>adenosine(2030) in 23S rRNA + S-adenosyl-L-methionine = N(6)-methyladenosine(2030) in 23S rRNA + S-adenosyl-L-homocysteine + H(+)</text>
        <dbReference type="Rhea" id="RHEA:43736"/>
        <dbReference type="Rhea" id="RHEA-COMP:10668"/>
        <dbReference type="Rhea" id="RHEA-COMP:10669"/>
        <dbReference type="ChEBI" id="CHEBI:15378"/>
        <dbReference type="ChEBI" id="CHEBI:57856"/>
        <dbReference type="ChEBI" id="CHEBI:59789"/>
        <dbReference type="ChEBI" id="CHEBI:74411"/>
        <dbReference type="ChEBI" id="CHEBI:74449"/>
        <dbReference type="EC" id="2.1.1.266"/>
    </reaction>
</comment>
<dbReference type="OrthoDB" id="9791274at2"/>
<feature type="binding site" evidence="1">
    <location>
        <position position="109"/>
    </location>
    <ligand>
        <name>S-adenosyl-L-methionine</name>
        <dbReference type="ChEBI" id="CHEBI:59789"/>
    </ligand>
</feature>
<comment type="subunit">
    <text evidence="1">Monomer.</text>
</comment>
<feature type="binding site" evidence="1">
    <location>
        <position position="91"/>
    </location>
    <ligand>
        <name>S-adenosyl-L-methionine</name>
        <dbReference type="ChEBI" id="CHEBI:59789"/>
    </ligand>
</feature>
<dbReference type="RefSeq" id="WP_141493904.1">
    <property type="nucleotide sequence ID" value="NZ_CP032485.1"/>
</dbReference>
<dbReference type="Pfam" id="PF04378">
    <property type="entry name" value="RsmJ"/>
    <property type="match status" value="1"/>
</dbReference>
<feature type="site" description="Interaction with substrate rRNA" evidence="1">
    <location>
        <position position="3"/>
    </location>
</feature>
<evidence type="ECO:0000313" key="2">
    <source>
        <dbReference type="EMBL" id="QDH25945.1"/>
    </source>
</evidence>
<gene>
    <name evidence="1" type="primary">rlmJ</name>
    <name evidence="2" type="ORF">D5366_07980</name>
</gene>
<dbReference type="GO" id="GO:0036307">
    <property type="term" value="F:23S rRNA (adenine(2030)-N(6))-methyltransferase activity"/>
    <property type="evidence" value="ECO:0007669"/>
    <property type="project" value="UniProtKB-UniRule"/>
</dbReference>
<comment type="function">
    <text evidence="1">Specifically methylates the adenine in position 2030 of 23S rRNA.</text>
</comment>
<dbReference type="EC" id="2.1.1.266" evidence="1"/>
<keyword evidence="1 2" id="KW-0808">Transferase</keyword>